<dbReference type="GO" id="GO:0007005">
    <property type="term" value="P:mitochondrion organization"/>
    <property type="evidence" value="ECO:0007669"/>
    <property type="project" value="TreeGrafter"/>
</dbReference>
<dbReference type="PANTHER" id="PTHR12289:SF44">
    <property type="entry name" value="OUTER MEMBRANE PROTEIN (SAM35), PUTATIVE (AFU_ORTHOLOGUE AFUA_1G13180)-RELATED"/>
    <property type="match status" value="1"/>
</dbReference>
<dbReference type="InterPro" id="IPR021211">
    <property type="entry name" value="SAM35"/>
</dbReference>
<dbReference type="Pfam" id="PF10806">
    <property type="entry name" value="SAM35"/>
    <property type="match status" value="1"/>
</dbReference>
<feature type="region of interest" description="Disordered" evidence="1">
    <location>
        <begin position="1"/>
        <end position="35"/>
    </location>
</feature>
<accession>A0AAD4PYZ2</accession>
<dbReference type="InterPro" id="IPR033468">
    <property type="entry name" value="Metaxin_GST"/>
</dbReference>
<comment type="caution">
    <text evidence="4">The sequence shown here is derived from an EMBL/GenBank/DDBJ whole genome shotgun (WGS) entry which is preliminary data.</text>
</comment>
<dbReference type="InterPro" id="IPR050931">
    <property type="entry name" value="Mito_Protein_Transport_Metaxin"/>
</dbReference>
<dbReference type="PROSITE" id="PS50890">
    <property type="entry name" value="PUA"/>
    <property type="match status" value="1"/>
</dbReference>
<evidence type="ECO:0000313" key="4">
    <source>
        <dbReference type="EMBL" id="KAH8698456.1"/>
    </source>
</evidence>
<reference evidence="4" key="1">
    <citation type="submission" date="2021-12" db="EMBL/GenBank/DDBJ databases">
        <title>Convergent genome expansion in fungi linked to evolution of root-endophyte symbiosis.</title>
        <authorList>
            <consortium name="DOE Joint Genome Institute"/>
            <person name="Ke Y.-H."/>
            <person name="Bonito G."/>
            <person name="Liao H.-L."/>
            <person name="Looney B."/>
            <person name="Rojas-Flechas A."/>
            <person name="Nash J."/>
            <person name="Hameed K."/>
            <person name="Schadt C."/>
            <person name="Martin F."/>
            <person name="Crous P.W."/>
            <person name="Miettinen O."/>
            <person name="Magnuson J.K."/>
            <person name="Labbe J."/>
            <person name="Jacobson D."/>
            <person name="Doktycz M.J."/>
            <person name="Veneault-Fourrey C."/>
            <person name="Kuo A."/>
            <person name="Mondo S."/>
            <person name="Calhoun S."/>
            <person name="Riley R."/>
            <person name="Ohm R."/>
            <person name="LaButti K."/>
            <person name="Andreopoulos B."/>
            <person name="Pangilinan J."/>
            <person name="Nolan M."/>
            <person name="Tritt A."/>
            <person name="Clum A."/>
            <person name="Lipzen A."/>
            <person name="Daum C."/>
            <person name="Barry K."/>
            <person name="Grigoriev I.V."/>
            <person name="Vilgalys R."/>
        </authorList>
    </citation>
    <scope>NUCLEOTIDE SEQUENCE</scope>
    <source>
        <strain evidence="4">PMI_201</strain>
    </source>
</reference>
<keyword evidence="5" id="KW-1185">Reference proteome</keyword>
<evidence type="ECO:0000256" key="1">
    <source>
        <dbReference type="SAM" id="MobiDB-lite"/>
    </source>
</evidence>
<dbReference type="AlphaFoldDB" id="A0AAD4PYZ2"/>
<dbReference type="InterPro" id="IPR012336">
    <property type="entry name" value="Thioredoxin-like_fold"/>
</dbReference>
<evidence type="ECO:0000259" key="2">
    <source>
        <dbReference type="Pfam" id="PF17171"/>
    </source>
</evidence>
<dbReference type="Proteomes" id="UP001201262">
    <property type="component" value="Unassembled WGS sequence"/>
</dbReference>
<dbReference type="RefSeq" id="XP_046072920.1">
    <property type="nucleotide sequence ID" value="XM_046213038.1"/>
</dbReference>
<dbReference type="GeneID" id="70243325"/>
<dbReference type="Pfam" id="PF17171">
    <property type="entry name" value="GST_C_6"/>
    <property type="match status" value="1"/>
</dbReference>
<dbReference type="CDD" id="cd03193">
    <property type="entry name" value="GST_C_Metaxin"/>
    <property type="match status" value="1"/>
</dbReference>
<dbReference type="EMBL" id="JAJTJA010000005">
    <property type="protein sequence ID" value="KAH8698456.1"/>
    <property type="molecule type" value="Genomic_DNA"/>
</dbReference>
<gene>
    <name evidence="4" type="ORF">BGW36DRAFT_339559</name>
</gene>
<protein>
    <submittedName>
        <fullName evidence="4">Mitochondrial outer membrane protein</fullName>
    </submittedName>
</protein>
<evidence type="ECO:0000259" key="3">
    <source>
        <dbReference type="Pfam" id="PF17172"/>
    </source>
</evidence>
<dbReference type="Pfam" id="PF17172">
    <property type="entry name" value="GST_N_4"/>
    <property type="match status" value="1"/>
</dbReference>
<feature type="compositionally biased region" description="Pro residues" evidence="1">
    <location>
        <begin position="20"/>
        <end position="30"/>
    </location>
</feature>
<evidence type="ECO:0000313" key="5">
    <source>
        <dbReference type="Proteomes" id="UP001201262"/>
    </source>
</evidence>
<feature type="domain" description="Metaxin glutathione S-transferase" evidence="2">
    <location>
        <begin position="238"/>
        <end position="304"/>
    </location>
</feature>
<sequence length="309" mass="35173">MPSKNGADGPAPAENEPQPESRPPSSPPTQLPKRTLFSVPTPIKQIFDRFPLVTYNADEAPKGHTGQSIRNRLFVFIDPDDARKGAPSFNPQCLKWQSYLKFVGIDFDLVPSNNHASPTGALPFLYPALPADSLDPIPSNKLQKWAIEEVHCEEEQQLNVRFDVYMSLLDQRIRTAWLYQFYLNELNFDKVARKRYIDPSTSNAIVQATLAVQLQQAARDELLKHSNFINVNDLEADADDAFQALSTLLGTAEFFFDRDRPGLFDASVFAYTHLLLDGSMKWKYNGLARLLSKHENLVQHQQRLFEKYF</sequence>
<organism evidence="4 5">
    <name type="scientific">Talaromyces proteolyticus</name>
    <dbReference type="NCBI Taxonomy" id="1131652"/>
    <lineage>
        <taxon>Eukaryota</taxon>
        <taxon>Fungi</taxon>
        <taxon>Dikarya</taxon>
        <taxon>Ascomycota</taxon>
        <taxon>Pezizomycotina</taxon>
        <taxon>Eurotiomycetes</taxon>
        <taxon>Eurotiomycetidae</taxon>
        <taxon>Eurotiales</taxon>
        <taxon>Trichocomaceae</taxon>
        <taxon>Talaromyces</taxon>
        <taxon>Talaromyces sect. Bacilispori</taxon>
    </lineage>
</organism>
<name>A0AAD4PYZ2_9EURO</name>
<dbReference type="PANTHER" id="PTHR12289">
    <property type="entry name" value="METAXIN RELATED"/>
    <property type="match status" value="1"/>
</dbReference>
<proteinExistence type="predicted"/>
<dbReference type="CDD" id="cd03078">
    <property type="entry name" value="GST_N_Metaxin1_like"/>
    <property type="match status" value="1"/>
</dbReference>
<feature type="domain" description="Thioredoxin-like fold" evidence="3">
    <location>
        <begin position="91"/>
        <end position="185"/>
    </location>
</feature>
<dbReference type="GO" id="GO:0001401">
    <property type="term" value="C:SAM complex"/>
    <property type="evidence" value="ECO:0007669"/>
    <property type="project" value="TreeGrafter"/>
</dbReference>